<reference evidence="10 11" key="1">
    <citation type="submission" date="2023-03" db="EMBL/GenBank/DDBJ databases">
        <title>Bacillus Genome Sequencing.</title>
        <authorList>
            <person name="Dunlap C."/>
        </authorList>
    </citation>
    <scope>NUCLEOTIDE SEQUENCE [LARGE SCALE GENOMIC DNA]</scope>
    <source>
        <strain evidence="10 11">B-59205</strain>
    </source>
</reference>
<keyword evidence="1 7" id="KW-1003">Cell membrane</keyword>
<evidence type="ECO:0000256" key="9">
    <source>
        <dbReference type="SAM" id="MobiDB-lite"/>
    </source>
</evidence>
<feature type="transmembrane region" description="Helical" evidence="7">
    <location>
        <begin position="46"/>
        <end position="64"/>
    </location>
</feature>
<dbReference type="GO" id="GO:0005886">
    <property type="term" value="C:plasma membrane"/>
    <property type="evidence" value="ECO:0007669"/>
    <property type="project" value="UniProtKB-SubCell"/>
</dbReference>
<gene>
    <name evidence="7 10" type="primary">ftsL</name>
    <name evidence="10" type="ORF">P9B03_13215</name>
</gene>
<evidence type="ECO:0000313" key="10">
    <source>
        <dbReference type="EMBL" id="MEC1179451.1"/>
    </source>
</evidence>
<evidence type="ECO:0000256" key="7">
    <source>
        <dbReference type="HAMAP-Rule" id="MF_00910"/>
    </source>
</evidence>
<dbReference type="Proteomes" id="UP001344888">
    <property type="component" value="Unassembled WGS sequence"/>
</dbReference>
<keyword evidence="2 7" id="KW-0132">Cell division</keyword>
<keyword evidence="5 7" id="KW-0472">Membrane</keyword>
<dbReference type="InterPro" id="IPR007060">
    <property type="entry name" value="FtsL/DivIC"/>
</dbReference>
<feature type="region of interest" description="Disordered" evidence="9">
    <location>
        <begin position="14"/>
        <end position="35"/>
    </location>
</feature>
<dbReference type="HAMAP" id="MF_00910">
    <property type="entry name" value="FtsL"/>
    <property type="match status" value="1"/>
</dbReference>
<organism evidence="10 11">
    <name type="scientific">Metasolibacillus meyeri</name>
    <dbReference type="NCBI Taxonomy" id="1071052"/>
    <lineage>
        <taxon>Bacteria</taxon>
        <taxon>Bacillati</taxon>
        <taxon>Bacillota</taxon>
        <taxon>Bacilli</taxon>
        <taxon>Bacillales</taxon>
        <taxon>Caryophanaceae</taxon>
        <taxon>Metasolibacillus</taxon>
    </lineage>
</organism>
<keyword evidence="6 7" id="KW-0131">Cell cycle</keyword>
<evidence type="ECO:0000313" key="11">
    <source>
        <dbReference type="Proteomes" id="UP001344888"/>
    </source>
</evidence>
<sequence length="128" mass="14744">MAVRVRQQSYIQQPVISPQPQQPEQQPSKKPNYKKSKNFISKREKFLYMLFLIVVAIMAIAILHTQSKIQTTSMEIQQVEREISQVANQNVGFKVQVSELSAYERIMKRAQELGLTLNEKNVKVVPGE</sequence>
<evidence type="ECO:0000256" key="5">
    <source>
        <dbReference type="ARBA" id="ARBA00023136"/>
    </source>
</evidence>
<evidence type="ECO:0000256" key="3">
    <source>
        <dbReference type="ARBA" id="ARBA00022692"/>
    </source>
</evidence>
<comment type="function">
    <text evidence="7">Essential cell division protein.</text>
</comment>
<evidence type="ECO:0000256" key="2">
    <source>
        <dbReference type="ARBA" id="ARBA00022618"/>
    </source>
</evidence>
<keyword evidence="11" id="KW-1185">Reference proteome</keyword>
<name>A0AAW9NSM0_9BACL</name>
<proteinExistence type="inferred from homology"/>
<feature type="compositionally biased region" description="Low complexity" evidence="9">
    <location>
        <begin position="14"/>
        <end position="30"/>
    </location>
</feature>
<comment type="caution">
    <text evidence="10">The sequence shown here is derived from an EMBL/GenBank/DDBJ whole genome shotgun (WGS) entry which is preliminary data.</text>
</comment>
<dbReference type="AlphaFoldDB" id="A0AAW9NSM0"/>
<dbReference type="RefSeq" id="WP_326123933.1">
    <property type="nucleotide sequence ID" value="NZ_JARSFG010000017.1"/>
</dbReference>
<dbReference type="GO" id="GO:0043093">
    <property type="term" value="P:FtsZ-dependent cytokinesis"/>
    <property type="evidence" value="ECO:0007669"/>
    <property type="project" value="UniProtKB-UniRule"/>
</dbReference>
<dbReference type="InterPro" id="IPR011922">
    <property type="entry name" value="Cell_div_FtsL"/>
</dbReference>
<comment type="similarity">
    <text evidence="7">Belongs to the FtsL family.</text>
</comment>
<dbReference type="EMBL" id="JARSFG010000017">
    <property type="protein sequence ID" value="MEC1179451.1"/>
    <property type="molecule type" value="Genomic_DNA"/>
</dbReference>
<evidence type="ECO:0000256" key="6">
    <source>
        <dbReference type="ARBA" id="ARBA00023306"/>
    </source>
</evidence>
<keyword evidence="4 7" id="KW-1133">Transmembrane helix</keyword>
<accession>A0AAW9NSM0</accession>
<protein>
    <recommendedName>
        <fullName evidence="7 8">Cell division protein FtsL</fullName>
    </recommendedName>
</protein>
<comment type="subcellular location">
    <subcellularLocation>
        <location evidence="7">Cell membrane</location>
        <topology evidence="7">Single-pass type II membrane protein</topology>
    </subcellularLocation>
    <text evidence="7">Localizes to the division septum where it forms a ring structure.</text>
</comment>
<keyword evidence="3 7" id="KW-0812">Transmembrane</keyword>
<evidence type="ECO:0000256" key="1">
    <source>
        <dbReference type="ARBA" id="ARBA00022475"/>
    </source>
</evidence>
<dbReference type="Pfam" id="PF04977">
    <property type="entry name" value="DivIC"/>
    <property type="match status" value="1"/>
</dbReference>
<evidence type="ECO:0000256" key="8">
    <source>
        <dbReference type="NCBIfam" id="TIGR02209"/>
    </source>
</evidence>
<dbReference type="GO" id="GO:0032153">
    <property type="term" value="C:cell division site"/>
    <property type="evidence" value="ECO:0007669"/>
    <property type="project" value="UniProtKB-UniRule"/>
</dbReference>
<dbReference type="NCBIfam" id="TIGR02209">
    <property type="entry name" value="ftsL_broad"/>
    <property type="match status" value="1"/>
</dbReference>
<evidence type="ECO:0000256" key="4">
    <source>
        <dbReference type="ARBA" id="ARBA00022989"/>
    </source>
</evidence>